<evidence type="ECO:0000256" key="4">
    <source>
        <dbReference type="ARBA" id="ARBA00022670"/>
    </source>
</evidence>
<comment type="similarity">
    <text evidence="1">Belongs to the peptidase S10 family.</text>
</comment>
<keyword evidence="6" id="KW-0325">Glycoprotein</keyword>
<dbReference type="PRINTS" id="PR00724">
    <property type="entry name" value="CRBOXYPTASEC"/>
</dbReference>
<dbReference type="GO" id="GO:0004185">
    <property type="term" value="F:serine-type carboxypeptidase activity"/>
    <property type="evidence" value="ECO:0007669"/>
    <property type="project" value="UniProtKB-EC"/>
</dbReference>
<organism evidence="10 11">
    <name type="scientific">Pleurostoma richardsiae</name>
    <dbReference type="NCBI Taxonomy" id="41990"/>
    <lineage>
        <taxon>Eukaryota</taxon>
        <taxon>Fungi</taxon>
        <taxon>Dikarya</taxon>
        <taxon>Ascomycota</taxon>
        <taxon>Pezizomycotina</taxon>
        <taxon>Sordariomycetes</taxon>
        <taxon>Sordariomycetidae</taxon>
        <taxon>Calosphaeriales</taxon>
        <taxon>Pleurostomataceae</taxon>
        <taxon>Pleurostoma</taxon>
    </lineage>
</organism>
<keyword evidence="4" id="KW-0645">Protease</keyword>
<dbReference type="PANTHER" id="PTHR11802:SF113">
    <property type="entry name" value="SERINE CARBOXYPEPTIDASE CTSA-4.1"/>
    <property type="match status" value="1"/>
</dbReference>
<evidence type="ECO:0000256" key="1">
    <source>
        <dbReference type="ARBA" id="ARBA00009431"/>
    </source>
</evidence>
<feature type="signal peptide" evidence="8">
    <location>
        <begin position="1"/>
        <end position="16"/>
    </location>
</feature>
<evidence type="ECO:0000256" key="6">
    <source>
        <dbReference type="ARBA" id="ARBA00023180"/>
    </source>
</evidence>
<accession>A0AA38RME2</accession>
<feature type="region of interest" description="Disordered" evidence="7">
    <location>
        <begin position="26"/>
        <end position="45"/>
    </location>
</feature>
<feature type="chain" id="PRO_5041303217" description="carboxypeptidase C" evidence="8">
    <location>
        <begin position="17"/>
        <end position="491"/>
    </location>
</feature>
<evidence type="ECO:0000256" key="5">
    <source>
        <dbReference type="ARBA" id="ARBA00022801"/>
    </source>
</evidence>
<evidence type="ECO:0000256" key="8">
    <source>
        <dbReference type="SAM" id="SignalP"/>
    </source>
</evidence>
<dbReference type="Pfam" id="PF00450">
    <property type="entry name" value="Peptidase_S10"/>
    <property type="match status" value="1"/>
</dbReference>
<protein>
    <recommendedName>
        <fullName evidence="2">carboxypeptidase C</fullName>
        <ecNumber evidence="2">3.4.16.5</ecNumber>
    </recommendedName>
</protein>
<dbReference type="AlphaFoldDB" id="A0AA38RME2"/>
<dbReference type="PANTHER" id="PTHR11802">
    <property type="entry name" value="SERINE PROTEASE FAMILY S10 SERINE CARBOXYPEPTIDASE"/>
    <property type="match status" value="1"/>
</dbReference>
<keyword evidence="8" id="KW-0732">Signal</keyword>
<dbReference type="EC" id="3.4.16.5" evidence="2"/>
<keyword evidence="3" id="KW-0121">Carboxypeptidase</keyword>
<comment type="caution">
    <text evidence="10">The sequence shown here is derived from an EMBL/GenBank/DDBJ whole genome shotgun (WGS) entry which is preliminary data.</text>
</comment>
<dbReference type="InterPro" id="IPR029058">
    <property type="entry name" value="AB_hydrolase_fold"/>
</dbReference>
<evidence type="ECO:0000256" key="3">
    <source>
        <dbReference type="ARBA" id="ARBA00022645"/>
    </source>
</evidence>
<dbReference type="PROSITE" id="PS51162">
    <property type="entry name" value="THYROGLOBULIN_1_2"/>
    <property type="match status" value="1"/>
</dbReference>
<evidence type="ECO:0000256" key="7">
    <source>
        <dbReference type="SAM" id="MobiDB-lite"/>
    </source>
</evidence>
<name>A0AA38RME2_9PEZI</name>
<feature type="domain" description="Thyroglobulin type-1" evidence="9">
    <location>
        <begin position="259"/>
        <end position="327"/>
    </location>
</feature>
<dbReference type="EMBL" id="JANBVO010000039">
    <property type="protein sequence ID" value="KAJ9136661.1"/>
    <property type="molecule type" value="Genomic_DNA"/>
</dbReference>
<evidence type="ECO:0000313" key="10">
    <source>
        <dbReference type="EMBL" id="KAJ9136661.1"/>
    </source>
</evidence>
<dbReference type="Gene3D" id="1.10.287.410">
    <property type="match status" value="1"/>
</dbReference>
<dbReference type="InterPro" id="IPR000716">
    <property type="entry name" value="Thyroglobulin_1"/>
</dbReference>
<evidence type="ECO:0000259" key="9">
    <source>
        <dbReference type="PROSITE" id="PS51162"/>
    </source>
</evidence>
<proteinExistence type="inferred from homology"/>
<dbReference type="GO" id="GO:0006508">
    <property type="term" value="P:proteolysis"/>
    <property type="evidence" value="ECO:0007669"/>
    <property type="project" value="UniProtKB-KW"/>
</dbReference>
<evidence type="ECO:0000256" key="2">
    <source>
        <dbReference type="ARBA" id="ARBA00012446"/>
    </source>
</evidence>
<keyword evidence="11" id="KW-1185">Reference proteome</keyword>
<gene>
    <name evidence="10" type="ORF">NKR23_g9788</name>
</gene>
<evidence type="ECO:0000313" key="11">
    <source>
        <dbReference type="Proteomes" id="UP001174694"/>
    </source>
</evidence>
<dbReference type="Gene3D" id="3.40.50.1820">
    <property type="entry name" value="alpha/beta hydrolase"/>
    <property type="match status" value="1"/>
</dbReference>
<dbReference type="GO" id="GO:0000324">
    <property type="term" value="C:fungal-type vacuole"/>
    <property type="evidence" value="ECO:0007669"/>
    <property type="project" value="TreeGrafter"/>
</dbReference>
<keyword evidence="5 10" id="KW-0378">Hydrolase</keyword>
<dbReference type="Proteomes" id="UP001174694">
    <property type="component" value="Unassembled WGS sequence"/>
</dbReference>
<dbReference type="SUPFAM" id="SSF53474">
    <property type="entry name" value="alpha/beta-Hydrolases"/>
    <property type="match status" value="1"/>
</dbReference>
<dbReference type="InterPro" id="IPR001563">
    <property type="entry name" value="Peptidase_S10"/>
</dbReference>
<sequence length="491" mass="54009">MRWTLALFCGLAYSLAVPPALTAPGGSQQQILAASPPKQDDHGRPFYVREQSDDVCRAGGRHYTGKVDVSSDKSLFFWFFESRRDPLSDPVIVWLNGGPGGSSMYGLFKEIGACQMNEFDNDTVYNEHSWANFGNVLFIDQPAGVGFSSIKNGTVGGPDNNREAAQDFSTFLDTFFTSVFPEYSGLPLHIAGESFGGKYVPGFAHYLATAPGAFSQPIQSIVLVDAAVDGVTSGVGGYYDHFCGVDEHGQRNKPGGFNESTCRAMEEDLPECERLADLCRGTYDPNVCGLAALWCAEHVGKWLYDEVVPGGRNPYDDRRTCKEPPVCDDFTDGGYSAYLNTSRVKRALGISEDFPFQGINFDLNDRWAASGDMFVPTTREVSYILDRTSTRILVLNGDNDSIINTEGQKRTWEHMPWSRQALYRISKWVDWEWPDVAGELTLGGQIKTADKLSFATILEAGHASPGDQKAAVAFLLECWTSGANRDSRCPL</sequence>
<reference evidence="10" key="1">
    <citation type="submission" date="2022-07" db="EMBL/GenBank/DDBJ databases">
        <title>Fungi with potential for degradation of polypropylene.</title>
        <authorList>
            <person name="Gostincar C."/>
        </authorList>
    </citation>
    <scope>NUCLEOTIDE SEQUENCE</scope>
    <source>
        <strain evidence="10">EXF-13308</strain>
    </source>
</reference>